<name>A0A419Q953_CLOSI</name>
<sequence length="77" mass="8629">MVVNRACVSPSFSKMRAISSACSRKSNSSRESISIDNITSAFRIDTSLPYNHNLYESVRVENKTGLERNLALVYRDA</sequence>
<dbReference type="EMBL" id="NIRI02000056">
    <property type="protein sequence ID" value="KAG5443078.1"/>
    <property type="molecule type" value="Genomic_DNA"/>
</dbReference>
<proteinExistence type="predicted"/>
<reference evidence="1 2" key="2">
    <citation type="journal article" date="2021" name="Genomics">
        <title>High-quality reference genome for Clonorchis sinensis.</title>
        <authorList>
            <person name="Young N.D."/>
            <person name="Stroehlein A.J."/>
            <person name="Kinkar L."/>
            <person name="Wang T."/>
            <person name="Sohn W.M."/>
            <person name="Chang B.C.H."/>
            <person name="Kaur P."/>
            <person name="Weisz D."/>
            <person name="Dudchenko O."/>
            <person name="Aiden E.L."/>
            <person name="Korhonen P.K."/>
            <person name="Gasser R.B."/>
        </authorList>
    </citation>
    <scope>NUCLEOTIDE SEQUENCE [LARGE SCALE GENOMIC DNA]</scope>
    <source>
        <strain evidence="1">Cs-k2</strain>
    </source>
</reference>
<evidence type="ECO:0000313" key="1">
    <source>
        <dbReference type="EMBL" id="KAG5443078.1"/>
    </source>
</evidence>
<protein>
    <submittedName>
        <fullName evidence="1">Uncharacterized protein</fullName>
    </submittedName>
</protein>
<dbReference type="AlphaFoldDB" id="A0A419Q953"/>
<reference evidence="1 2" key="1">
    <citation type="journal article" date="2018" name="Biotechnol. Adv.">
        <title>Improved genomic resources and new bioinformatic workflow for the carcinogenic parasite Clonorchis sinensis: Biotechnological implications.</title>
        <authorList>
            <person name="Wang D."/>
            <person name="Korhonen P.K."/>
            <person name="Gasser R.B."/>
            <person name="Young N.D."/>
        </authorList>
    </citation>
    <scope>NUCLEOTIDE SEQUENCE [LARGE SCALE GENOMIC DNA]</scope>
    <source>
        <strain evidence="1">Cs-k2</strain>
    </source>
</reference>
<organism evidence="1 2">
    <name type="scientific">Clonorchis sinensis</name>
    <name type="common">Chinese liver fluke</name>
    <dbReference type="NCBI Taxonomy" id="79923"/>
    <lineage>
        <taxon>Eukaryota</taxon>
        <taxon>Metazoa</taxon>
        <taxon>Spiralia</taxon>
        <taxon>Lophotrochozoa</taxon>
        <taxon>Platyhelminthes</taxon>
        <taxon>Trematoda</taxon>
        <taxon>Digenea</taxon>
        <taxon>Opisthorchiida</taxon>
        <taxon>Opisthorchiata</taxon>
        <taxon>Opisthorchiidae</taxon>
        <taxon>Clonorchis</taxon>
    </lineage>
</organism>
<comment type="caution">
    <text evidence="1">The sequence shown here is derived from an EMBL/GenBank/DDBJ whole genome shotgun (WGS) entry which is preliminary data.</text>
</comment>
<dbReference type="Proteomes" id="UP000286415">
    <property type="component" value="Unassembled WGS sequence"/>
</dbReference>
<gene>
    <name evidence="1" type="ORF">CSKR_112178</name>
</gene>
<keyword evidence="2" id="KW-1185">Reference proteome</keyword>
<dbReference type="InParanoid" id="A0A419Q953"/>
<evidence type="ECO:0000313" key="2">
    <source>
        <dbReference type="Proteomes" id="UP000286415"/>
    </source>
</evidence>
<accession>A0A419Q953</accession>